<dbReference type="InterPro" id="IPR036390">
    <property type="entry name" value="WH_DNA-bd_sf"/>
</dbReference>
<evidence type="ECO:0000313" key="7">
    <source>
        <dbReference type="Proteomes" id="UP001059272"/>
    </source>
</evidence>
<evidence type="ECO:0000256" key="2">
    <source>
        <dbReference type="ARBA" id="ARBA00023125"/>
    </source>
</evidence>
<dbReference type="InterPro" id="IPR050707">
    <property type="entry name" value="HTH_MetabolicPath_Reg"/>
</dbReference>
<evidence type="ECO:0000256" key="3">
    <source>
        <dbReference type="ARBA" id="ARBA00023163"/>
    </source>
</evidence>
<dbReference type="EMBL" id="CP090065">
    <property type="protein sequence ID" value="UVO08070.1"/>
    <property type="molecule type" value="Genomic_DNA"/>
</dbReference>
<dbReference type="RefSeq" id="WP_258883395.1">
    <property type="nucleotide sequence ID" value="NZ_CP090065.1"/>
</dbReference>
<organism evidence="6 7">
    <name type="scientific">Pectobacterium polonicum</name>
    <dbReference type="NCBI Taxonomy" id="2485124"/>
    <lineage>
        <taxon>Bacteria</taxon>
        <taxon>Pseudomonadati</taxon>
        <taxon>Pseudomonadota</taxon>
        <taxon>Gammaproteobacteria</taxon>
        <taxon>Enterobacterales</taxon>
        <taxon>Pectobacteriaceae</taxon>
        <taxon>Pectobacterium</taxon>
    </lineage>
</organism>
<accession>A0AAE9NN35</accession>
<dbReference type="InterPro" id="IPR029016">
    <property type="entry name" value="GAF-like_dom_sf"/>
</dbReference>
<evidence type="ECO:0000256" key="1">
    <source>
        <dbReference type="ARBA" id="ARBA00023015"/>
    </source>
</evidence>
<dbReference type="PANTHER" id="PTHR30136:SF38">
    <property type="entry name" value="TRANSCRIPTIONAL REGULATOR"/>
    <property type="match status" value="1"/>
</dbReference>
<dbReference type="GO" id="GO:0003700">
    <property type="term" value="F:DNA-binding transcription factor activity"/>
    <property type="evidence" value="ECO:0007669"/>
    <property type="project" value="TreeGrafter"/>
</dbReference>
<dbReference type="SUPFAM" id="SSF46785">
    <property type="entry name" value="Winged helix' DNA-binding domain"/>
    <property type="match status" value="1"/>
</dbReference>
<dbReference type="GO" id="GO:0003677">
    <property type="term" value="F:DNA binding"/>
    <property type="evidence" value="ECO:0007669"/>
    <property type="project" value="UniProtKB-KW"/>
</dbReference>
<dbReference type="InterPro" id="IPR005471">
    <property type="entry name" value="Tscrpt_reg_IclR_N"/>
</dbReference>
<name>A0AAE9NN35_9GAMM</name>
<feature type="domain" description="IclR-ED" evidence="5">
    <location>
        <begin position="73"/>
        <end position="256"/>
    </location>
</feature>
<dbReference type="AlphaFoldDB" id="A0AAE9NN35"/>
<dbReference type="SUPFAM" id="SSF55781">
    <property type="entry name" value="GAF domain-like"/>
    <property type="match status" value="1"/>
</dbReference>
<dbReference type="KEGG" id="ppoo:LW347_19900"/>
<dbReference type="PROSITE" id="PS51078">
    <property type="entry name" value="ICLR_ED"/>
    <property type="match status" value="1"/>
</dbReference>
<dbReference type="InterPro" id="IPR036388">
    <property type="entry name" value="WH-like_DNA-bd_sf"/>
</dbReference>
<gene>
    <name evidence="6" type="ORF">LW347_19900</name>
</gene>
<dbReference type="InterPro" id="IPR014757">
    <property type="entry name" value="Tscrpt_reg_IclR_C"/>
</dbReference>
<dbReference type="PANTHER" id="PTHR30136">
    <property type="entry name" value="HELIX-TURN-HELIX TRANSCRIPTIONAL REGULATOR, ICLR FAMILY"/>
    <property type="match status" value="1"/>
</dbReference>
<sequence length="263" mass="29647">MNIFQQLEHSKAPAAVRLVMIVDYIAKRDEASFTEICTDLSIPKSSVHHLLEVLVVTQLLRQRADGRYVLGLRLFELGGLVIKNIDLRKDTINFMHELVKETELTCHLGILDGDNGFFLSKVESPKAIVKTSWEGKRIIFNRMSLGKVLVAWLPQERIESLIANCTFEYLTPRTITNKDDFLQHLKTVKEQGWAIDDGEDIEEICCMAAPIFNQNGEVIAAIGVNGMQSQYANGKKEKHLASLIKTSKAITAHINSRNIDSRE</sequence>
<feature type="domain" description="HTH iclR-type" evidence="4">
    <location>
        <begin position="12"/>
        <end position="72"/>
    </location>
</feature>
<dbReference type="SMART" id="SM00346">
    <property type="entry name" value="HTH_ICLR"/>
    <property type="match status" value="1"/>
</dbReference>
<reference evidence="6" key="1">
    <citation type="submission" date="2021-12" db="EMBL/GenBank/DDBJ databases">
        <title>Genome sequence of novel Pectobacterium sp. causing blackleg.</title>
        <authorList>
            <person name="Wang J."/>
        </authorList>
    </citation>
    <scope>NUCLEOTIDE SEQUENCE</scope>
    <source>
        <strain evidence="6">BY21311</strain>
    </source>
</reference>
<dbReference type="Pfam" id="PF09339">
    <property type="entry name" value="HTH_IclR"/>
    <property type="match status" value="1"/>
</dbReference>
<dbReference type="GO" id="GO:0045892">
    <property type="term" value="P:negative regulation of DNA-templated transcription"/>
    <property type="evidence" value="ECO:0007669"/>
    <property type="project" value="TreeGrafter"/>
</dbReference>
<keyword evidence="1" id="KW-0805">Transcription regulation</keyword>
<keyword evidence="3" id="KW-0804">Transcription</keyword>
<evidence type="ECO:0000259" key="4">
    <source>
        <dbReference type="PROSITE" id="PS51077"/>
    </source>
</evidence>
<dbReference type="PROSITE" id="PS51077">
    <property type="entry name" value="HTH_ICLR"/>
    <property type="match status" value="1"/>
</dbReference>
<protein>
    <submittedName>
        <fullName evidence="6">IclR family transcriptional regulator</fullName>
    </submittedName>
</protein>
<dbReference type="Pfam" id="PF01614">
    <property type="entry name" value="IclR_C"/>
    <property type="match status" value="1"/>
</dbReference>
<dbReference type="Gene3D" id="1.10.10.10">
    <property type="entry name" value="Winged helix-like DNA-binding domain superfamily/Winged helix DNA-binding domain"/>
    <property type="match status" value="1"/>
</dbReference>
<dbReference type="Gene3D" id="3.30.450.40">
    <property type="match status" value="1"/>
</dbReference>
<keyword evidence="2" id="KW-0238">DNA-binding</keyword>
<dbReference type="Proteomes" id="UP001059272">
    <property type="component" value="Chromosome"/>
</dbReference>
<proteinExistence type="predicted"/>
<evidence type="ECO:0000259" key="5">
    <source>
        <dbReference type="PROSITE" id="PS51078"/>
    </source>
</evidence>
<evidence type="ECO:0000313" key="6">
    <source>
        <dbReference type="EMBL" id="UVO08070.1"/>
    </source>
</evidence>